<comment type="caution">
    <text evidence="4">The sequence shown here is derived from an EMBL/GenBank/DDBJ whole genome shotgun (WGS) entry which is preliminary data.</text>
</comment>
<dbReference type="AlphaFoldDB" id="A0A086SW92"/>
<dbReference type="SMART" id="SM00829">
    <property type="entry name" value="PKS_ER"/>
    <property type="match status" value="1"/>
</dbReference>
<dbReference type="OrthoDB" id="9992527at2759"/>
<dbReference type="EMBL" id="JPKY01000132">
    <property type="protein sequence ID" value="KFH41374.1"/>
    <property type="molecule type" value="Genomic_DNA"/>
</dbReference>
<dbReference type="CDD" id="cd08249">
    <property type="entry name" value="enoyl_reductase_like"/>
    <property type="match status" value="1"/>
</dbReference>
<dbReference type="STRING" id="857340.A0A086SW92"/>
<dbReference type="PANTHER" id="PTHR45348">
    <property type="entry name" value="HYPOTHETICAL OXIDOREDUCTASE (EUROFUNG)"/>
    <property type="match status" value="1"/>
</dbReference>
<dbReference type="Gene3D" id="3.40.50.720">
    <property type="entry name" value="NAD(P)-binding Rossmann-like Domain"/>
    <property type="match status" value="1"/>
</dbReference>
<dbReference type="SUPFAM" id="SSF51735">
    <property type="entry name" value="NAD(P)-binding Rossmann-fold domains"/>
    <property type="match status" value="1"/>
</dbReference>
<sequence>MLMSLPTTQTAIASPARRSPLVSLSAPVHPPGPGEIVVLVQWTASTPLDLHRADGGLGITAYPSLLGDGGAAGEIVAVGPGGDLKGLTVGERVMVFAFRGPKEANHQEYMTIPAFLVSRIPSGLTYPEAATIPVNLVTVFHSVTKDLELELPWPVPGGGWAPKHARTPILIWGASSSVGVFALQVLRHWGYENLLAVSSSRHHVYLESVGATACFDYTQPGVEDKILEHVRMVPSSVGKGSMIPYILDCIGSVKGTLGPLTKIARRGTRVAVMLPVIVRDATDEDEPVYEGDVSKVLPGQWADGVTLHGVRTHFYLENEFFKEKLMSEIVPALVEQGVVKPNKYRVVEGATVLERAQKALDLLRQRAVSGERLVWKIPDA</sequence>
<organism evidence="4 5">
    <name type="scientific">Hapsidospora chrysogenum (strain ATCC 11550 / CBS 779.69 / DSM 880 / IAM 14645 / JCM 23072 / IMI 49137)</name>
    <name type="common">Acremonium chrysogenum</name>
    <dbReference type="NCBI Taxonomy" id="857340"/>
    <lineage>
        <taxon>Eukaryota</taxon>
        <taxon>Fungi</taxon>
        <taxon>Dikarya</taxon>
        <taxon>Ascomycota</taxon>
        <taxon>Pezizomycotina</taxon>
        <taxon>Sordariomycetes</taxon>
        <taxon>Hypocreomycetidae</taxon>
        <taxon>Hypocreales</taxon>
        <taxon>Bionectriaceae</taxon>
        <taxon>Hapsidospora</taxon>
    </lineage>
</organism>
<reference evidence="5" key="1">
    <citation type="journal article" date="2014" name="Genome Announc.">
        <title>Genome sequence and annotation of Acremonium chrysogenum, producer of the beta-lactam antibiotic cephalosporin C.</title>
        <authorList>
            <person name="Terfehr D."/>
            <person name="Dahlmann T.A."/>
            <person name="Specht T."/>
            <person name="Zadra I."/>
            <person name="Kuernsteiner H."/>
            <person name="Kueck U."/>
        </authorList>
    </citation>
    <scope>NUCLEOTIDE SEQUENCE [LARGE SCALE GENOMIC DNA]</scope>
    <source>
        <strain evidence="5">ATCC 11550 / CBS 779.69 / DSM 880 / IAM 14645 / JCM 23072 / IMI 49137</strain>
    </source>
</reference>
<dbReference type="InterPro" id="IPR047122">
    <property type="entry name" value="Trans-enoyl_RdTase-like"/>
</dbReference>
<keyword evidence="5" id="KW-1185">Reference proteome</keyword>
<dbReference type="Pfam" id="PF08240">
    <property type="entry name" value="ADH_N"/>
    <property type="match status" value="1"/>
</dbReference>
<keyword evidence="2" id="KW-0560">Oxidoreductase</keyword>
<dbReference type="SUPFAM" id="SSF50129">
    <property type="entry name" value="GroES-like"/>
    <property type="match status" value="1"/>
</dbReference>
<dbReference type="InterPro" id="IPR011032">
    <property type="entry name" value="GroES-like_sf"/>
</dbReference>
<name>A0A086SW92_HAPC1</name>
<comment type="similarity">
    <text evidence="1">Belongs to the zinc-containing alcohol dehydrogenase family.</text>
</comment>
<evidence type="ECO:0000313" key="4">
    <source>
        <dbReference type="EMBL" id="KFH41374.1"/>
    </source>
</evidence>
<accession>A0A086SW92</accession>
<gene>
    <name evidence="4" type="ORF">ACRE_079160</name>
</gene>
<dbReference type="InterPro" id="IPR020843">
    <property type="entry name" value="ER"/>
</dbReference>
<evidence type="ECO:0000256" key="2">
    <source>
        <dbReference type="ARBA" id="ARBA00023002"/>
    </source>
</evidence>
<evidence type="ECO:0000259" key="3">
    <source>
        <dbReference type="SMART" id="SM00829"/>
    </source>
</evidence>
<dbReference type="Proteomes" id="UP000029964">
    <property type="component" value="Unassembled WGS sequence"/>
</dbReference>
<evidence type="ECO:0000256" key="1">
    <source>
        <dbReference type="ARBA" id="ARBA00008072"/>
    </source>
</evidence>
<dbReference type="InterPro" id="IPR013154">
    <property type="entry name" value="ADH-like_N"/>
</dbReference>
<protein>
    <recommendedName>
        <fullName evidence="3">Enoyl reductase (ER) domain-containing protein</fullName>
    </recommendedName>
</protein>
<dbReference type="InterPro" id="IPR036291">
    <property type="entry name" value="NAD(P)-bd_dom_sf"/>
</dbReference>
<evidence type="ECO:0000313" key="5">
    <source>
        <dbReference type="Proteomes" id="UP000029964"/>
    </source>
</evidence>
<feature type="domain" description="Enoyl reductase (ER)" evidence="3">
    <location>
        <begin position="10"/>
        <end position="374"/>
    </location>
</feature>
<dbReference type="GO" id="GO:0016651">
    <property type="term" value="F:oxidoreductase activity, acting on NAD(P)H"/>
    <property type="evidence" value="ECO:0007669"/>
    <property type="project" value="InterPro"/>
</dbReference>
<dbReference type="PANTHER" id="PTHR45348:SF3">
    <property type="entry name" value="ENOYL REDUCTASE (ER) DOMAIN-CONTAINING PROTEIN"/>
    <property type="match status" value="1"/>
</dbReference>
<proteinExistence type="inferred from homology"/>
<dbReference type="HOGENOM" id="CLU_026673_16_5_1"/>
<dbReference type="Gene3D" id="3.90.180.10">
    <property type="entry name" value="Medium-chain alcohol dehydrogenases, catalytic domain"/>
    <property type="match status" value="1"/>
</dbReference>